<organism evidence="1">
    <name type="scientific">Arundo donax</name>
    <name type="common">Giant reed</name>
    <name type="synonym">Donax arundinaceus</name>
    <dbReference type="NCBI Taxonomy" id="35708"/>
    <lineage>
        <taxon>Eukaryota</taxon>
        <taxon>Viridiplantae</taxon>
        <taxon>Streptophyta</taxon>
        <taxon>Embryophyta</taxon>
        <taxon>Tracheophyta</taxon>
        <taxon>Spermatophyta</taxon>
        <taxon>Magnoliopsida</taxon>
        <taxon>Liliopsida</taxon>
        <taxon>Poales</taxon>
        <taxon>Poaceae</taxon>
        <taxon>PACMAD clade</taxon>
        <taxon>Arundinoideae</taxon>
        <taxon>Arundineae</taxon>
        <taxon>Arundo</taxon>
    </lineage>
</organism>
<dbReference type="AlphaFoldDB" id="A0A0A9F7Q7"/>
<dbReference type="EMBL" id="GBRH01190647">
    <property type="protein sequence ID" value="JAE07249.1"/>
    <property type="molecule type" value="Transcribed_RNA"/>
</dbReference>
<reference evidence="1" key="1">
    <citation type="submission" date="2014-09" db="EMBL/GenBank/DDBJ databases">
        <authorList>
            <person name="Magalhaes I.L.F."/>
            <person name="Oliveira U."/>
            <person name="Santos F.R."/>
            <person name="Vidigal T.H.D.A."/>
            <person name="Brescovit A.D."/>
            <person name="Santos A.J."/>
        </authorList>
    </citation>
    <scope>NUCLEOTIDE SEQUENCE</scope>
    <source>
        <tissue evidence="1">Shoot tissue taken approximately 20 cm above the soil surface</tissue>
    </source>
</reference>
<sequence>MLSLPWMLPHHQEYLQQEPQCGLIDHFCSGIFEQQTPS</sequence>
<name>A0A0A9F7Q7_ARUDO</name>
<protein>
    <submittedName>
        <fullName evidence="1">Uncharacterized protein</fullName>
    </submittedName>
</protein>
<proteinExistence type="predicted"/>
<evidence type="ECO:0000313" key="1">
    <source>
        <dbReference type="EMBL" id="JAE07249.1"/>
    </source>
</evidence>
<reference evidence="1" key="2">
    <citation type="journal article" date="2015" name="Data Brief">
        <title>Shoot transcriptome of the giant reed, Arundo donax.</title>
        <authorList>
            <person name="Barrero R.A."/>
            <person name="Guerrero F.D."/>
            <person name="Moolhuijzen P."/>
            <person name="Goolsby J.A."/>
            <person name="Tidwell J."/>
            <person name="Bellgard S.E."/>
            <person name="Bellgard M.I."/>
        </authorList>
    </citation>
    <scope>NUCLEOTIDE SEQUENCE</scope>
    <source>
        <tissue evidence="1">Shoot tissue taken approximately 20 cm above the soil surface</tissue>
    </source>
</reference>
<accession>A0A0A9F7Q7</accession>